<dbReference type="Proteomes" id="UP001150581">
    <property type="component" value="Unassembled WGS sequence"/>
</dbReference>
<comment type="caution">
    <text evidence="1">The sequence shown here is derived from an EMBL/GenBank/DDBJ whole genome shotgun (WGS) entry which is preliminary data.</text>
</comment>
<dbReference type="EMBL" id="JANBPG010000044">
    <property type="protein sequence ID" value="KAJ1901100.1"/>
    <property type="molecule type" value="Genomic_DNA"/>
</dbReference>
<name>A0ACC1IUF4_9FUNG</name>
<proteinExistence type="predicted"/>
<protein>
    <submittedName>
        <fullName evidence="1">Uncharacterized protein</fullName>
    </submittedName>
</protein>
<accession>A0ACC1IUF4</accession>
<keyword evidence="2" id="KW-1185">Reference proteome</keyword>
<organism evidence="1 2">
    <name type="scientific">Kickxella alabastrina</name>
    <dbReference type="NCBI Taxonomy" id="61397"/>
    <lineage>
        <taxon>Eukaryota</taxon>
        <taxon>Fungi</taxon>
        <taxon>Fungi incertae sedis</taxon>
        <taxon>Zoopagomycota</taxon>
        <taxon>Kickxellomycotina</taxon>
        <taxon>Kickxellomycetes</taxon>
        <taxon>Kickxellales</taxon>
        <taxon>Kickxellaceae</taxon>
        <taxon>Kickxella</taxon>
    </lineage>
</organism>
<gene>
    <name evidence="1" type="ORF">LPJ66_001011</name>
</gene>
<evidence type="ECO:0000313" key="2">
    <source>
        <dbReference type="Proteomes" id="UP001150581"/>
    </source>
</evidence>
<sequence>MEEANRISRKASEFEGNHEWSSAAQAYRRAAEIYRSITLFDHDPVAMLSLTTLVNKHVRWAEHCERELGRQGLRGIPASRTDLSFQTERDAASDSSTALPAGEGLYESISAAADFARQSQNEESEFEGFWQYMQNWLADPVAFTRPLLPSGQRILETRVGTNNDTHISSSPPHGIMESFYFVGSNPEQGASMYAHTTAASTPKVATPLQAVEEVEEPGGEPTLTDNAAAVTTELVRTITSAEELRDVSDTTNTSARLDALLEENQRLRSLARHLNERIRTLESAAQENNMLKSSILNFREEFHRHANAVSLPRKYEPAPVYRCAQTPPTSGAAATNELVIRQLKSQLDTLSLDNSKQKAQVSKYRERWEKLKESAKRKRQLQEQHIQRPQQ</sequence>
<evidence type="ECO:0000313" key="1">
    <source>
        <dbReference type="EMBL" id="KAJ1901100.1"/>
    </source>
</evidence>
<reference evidence="1" key="1">
    <citation type="submission" date="2022-07" db="EMBL/GenBank/DDBJ databases">
        <title>Phylogenomic reconstructions and comparative analyses of Kickxellomycotina fungi.</title>
        <authorList>
            <person name="Reynolds N.K."/>
            <person name="Stajich J.E."/>
            <person name="Barry K."/>
            <person name="Grigoriev I.V."/>
            <person name="Crous P."/>
            <person name="Smith M.E."/>
        </authorList>
    </citation>
    <scope>NUCLEOTIDE SEQUENCE</scope>
    <source>
        <strain evidence="1">Benny 63K</strain>
    </source>
</reference>